<keyword evidence="1" id="KW-0812">Transmembrane</keyword>
<keyword evidence="1" id="KW-0472">Membrane</keyword>
<dbReference type="EMBL" id="UGLW01000003">
    <property type="protein sequence ID" value="STU67128.1"/>
    <property type="molecule type" value="Genomic_DNA"/>
</dbReference>
<keyword evidence="1" id="KW-1133">Transmembrane helix</keyword>
<organism evidence="2 3">
    <name type="scientific">Klebsiella pneumoniae subsp. ozaenae</name>
    <dbReference type="NCBI Taxonomy" id="574"/>
    <lineage>
        <taxon>Bacteria</taxon>
        <taxon>Pseudomonadati</taxon>
        <taxon>Pseudomonadota</taxon>
        <taxon>Gammaproteobacteria</taxon>
        <taxon>Enterobacterales</taxon>
        <taxon>Enterobacteriaceae</taxon>
        <taxon>Klebsiella/Raoultella group</taxon>
        <taxon>Klebsiella</taxon>
        <taxon>Klebsiella pneumoniae complex</taxon>
    </lineage>
</organism>
<evidence type="ECO:0000313" key="3">
    <source>
        <dbReference type="Proteomes" id="UP000254487"/>
    </source>
</evidence>
<evidence type="ECO:0000256" key="1">
    <source>
        <dbReference type="SAM" id="Phobius"/>
    </source>
</evidence>
<accession>A0A377ZEH0</accession>
<feature type="transmembrane region" description="Helical" evidence="1">
    <location>
        <begin position="12"/>
        <end position="35"/>
    </location>
</feature>
<protein>
    <submittedName>
        <fullName evidence="2">Uncharacterized protein</fullName>
    </submittedName>
</protein>
<dbReference type="Proteomes" id="UP000254487">
    <property type="component" value="Unassembled WGS sequence"/>
</dbReference>
<proteinExistence type="predicted"/>
<dbReference type="AlphaFoldDB" id="A0A377ZEH0"/>
<reference evidence="2 3" key="1">
    <citation type="submission" date="2018-06" db="EMBL/GenBank/DDBJ databases">
        <authorList>
            <consortium name="Pathogen Informatics"/>
            <person name="Doyle S."/>
        </authorList>
    </citation>
    <scope>NUCLEOTIDE SEQUENCE [LARGE SCALE GENOMIC DNA]</scope>
    <source>
        <strain evidence="2 3">NCTC10313</strain>
    </source>
</reference>
<name>A0A377ZEH0_KLEPO</name>
<sequence length="44" mass="4923">MNVEPESYSQHALLGFAAVIDIAGWVAVFIVTWGICNLIEWWTA</sequence>
<gene>
    <name evidence="2" type="ORF">NCTC10313_02718</name>
</gene>
<evidence type="ECO:0000313" key="2">
    <source>
        <dbReference type="EMBL" id="STU67128.1"/>
    </source>
</evidence>